<keyword evidence="2" id="KW-1133">Transmembrane helix</keyword>
<feature type="transmembrane region" description="Helical" evidence="2">
    <location>
        <begin position="140"/>
        <end position="164"/>
    </location>
</feature>
<evidence type="ECO:0000256" key="2">
    <source>
        <dbReference type="SAM" id="Phobius"/>
    </source>
</evidence>
<dbReference type="Proteomes" id="UP000245119">
    <property type="component" value="Linkage Group LG14"/>
</dbReference>
<gene>
    <name evidence="3" type="ORF">C0Q70_21570</name>
</gene>
<keyword evidence="2" id="KW-0472">Membrane</keyword>
<feature type="region of interest" description="Disordered" evidence="1">
    <location>
        <begin position="1"/>
        <end position="39"/>
    </location>
</feature>
<evidence type="ECO:0000313" key="4">
    <source>
        <dbReference type="Proteomes" id="UP000245119"/>
    </source>
</evidence>
<comment type="caution">
    <text evidence="3">The sequence shown here is derived from an EMBL/GenBank/DDBJ whole genome shotgun (WGS) entry which is preliminary data.</text>
</comment>
<evidence type="ECO:0000313" key="3">
    <source>
        <dbReference type="EMBL" id="PVD19011.1"/>
    </source>
</evidence>
<accession>A0A2T7NCX0</accession>
<organism evidence="3 4">
    <name type="scientific">Pomacea canaliculata</name>
    <name type="common">Golden apple snail</name>
    <dbReference type="NCBI Taxonomy" id="400727"/>
    <lineage>
        <taxon>Eukaryota</taxon>
        <taxon>Metazoa</taxon>
        <taxon>Spiralia</taxon>
        <taxon>Lophotrochozoa</taxon>
        <taxon>Mollusca</taxon>
        <taxon>Gastropoda</taxon>
        <taxon>Caenogastropoda</taxon>
        <taxon>Architaenioglossa</taxon>
        <taxon>Ampullarioidea</taxon>
        <taxon>Ampullariidae</taxon>
        <taxon>Pomacea</taxon>
    </lineage>
</organism>
<evidence type="ECO:0000256" key="1">
    <source>
        <dbReference type="SAM" id="MobiDB-lite"/>
    </source>
</evidence>
<proteinExistence type="predicted"/>
<keyword evidence="2" id="KW-0812">Transmembrane</keyword>
<protein>
    <submittedName>
        <fullName evidence="3">Uncharacterized protein</fullName>
    </submittedName>
</protein>
<dbReference type="AlphaFoldDB" id="A0A2T7NCX0"/>
<reference evidence="3 4" key="1">
    <citation type="submission" date="2018-04" db="EMBL/GenBank/DDBJ databases">
        <title>The genome of golden apple snail Pomacea canaliculata provides insight into stress tolerance and invasive adaptation.</title>
        <authorList>
            <person name="Liu C."/>
            <person name="Liu B."/>
            <person name="Ren Y."/>
            <person name="Zhang Y."/>
            <person name="Wang H."/>
            <person name="Li S."/>
            <person name="Jiang F."/>
            <person name="Yin L."/>
            <person name="Zhang G."/>
            <person name="Qian W."/>
            <person name="Fan W."/>
        </authorList>
    </citation>
    <scope>NUCLEOTIDE SEQUENCE [LARGE SCALE GENOMIC DNA]</scope>
    <source>
        <strain evidence="3">SZHN2017</strain>
        <tissue evidence="3">Muscle</tissue>
    </source>
</reference>
<name>A0A2T7NCX0_POMCA</name>
<dbReference type="EMBL" id="PZQS01000014">
    <property type="protein sequence ID" value="PVD19011.1"/>
    <property type="molecule type" value="Genomic_DNA"/>
</dbReference>
<sequence>MEVSGGERPVEAGQETSIDEKAGGQTETGSPEMTRAVEDAVLKLLASSETKPVKEETGDDSSDDVSALLTKDKAGQNKEPIADGGRTLQDFLRNYDVTSELGWSEGPDHLHHDLDAKDLDNMGDDEEELRNLLGPDVDRGWAWVVLVLSYLGMTIYGTFAFSTASCKRKSWRRSSLTSRRRRGWEPLTCVSSACQMVENCQQA</sequence>
<keyword evidence="4" id="KW-1185">Reference proteome</keyword>